<dbReference type="AlphaFoldDB" id="W4FSU5"/>
<feature type="transmembrane region" description="Helical" evidence="9">
    <location>
        <begin position="91"/>
        <end position="112"/>
    </location>
</feature>
<dbReference type="InterPro" id="IPR011701">
    <property type="entry name" value="MFS"/>
</dbReference>
<name>W4FSU5_APHAT</name>
<feature type="region of interest" description="Disordered" evidence="8">
    <location>
        <begin position="229"/>
        <end position="248"/>
    </location>
</feature>
<dbReference type="SUPFAM" id="SSF103473">
    <property type="entry name" value="MFS general substrate transporter"/>
    <property type="match status" value="1"/>
</dbReference>
<evidence type="ECO:0000256" key="7">
    <source>
        <dbReference type="ARBA" id="ARBA00023136"/>
    </source>
</evidence>
<feature type="transmembrane region" description="Helical" evidence="9">
    <location>
        <begin position="329"/>
        <end position="346"/>
    </location>
</feature>
<dbReference type="VEuPathDB" id="FungiDB:H257_13941"/>
<reference evidence="11" key="1">
    <citation type="submission" date="2013-12" db="EMBL/GenBank/DDBJ databases">
        <title>The Genome Sequence of Aphanomyces astaci APO3.</title>
        <authorList>
            <consortium name="The Broad Institute Genomics Platform"/>
            <person name="Russ C."/>
            <person name="Tyler B."/>
            <person name="van West P."/>
            <person name="Dieguez-Uribeondo J."/>
            <person name="Young S.K."/>
            <person name="Zeng Q."/>
            <person name="Gargeya S."/>
            <person name="Fitzgerald M."/>
            <person name="Abouelleil A."/>
            <person name="Alvarado L."/>
            <person name="Chapman S.B."/>
            <person name="Gainer-Dewar J."/>
            <person name="Goldberg J."/>
            <person name="Griggs A."/>
            <person name="Gujja S."/>
            <person name="Hansen M."/>
            <person name="Howarth C."/>
            <person name="Imamovic A."/>
            <person name="Ireland A."/>
            <person name="Larimer J."/>
            <person name="McCowan C."/>
            <person name="Murphy C."/>
            <person name="Pearson M."/>
            <person name="Poon T.W."/>
            <person name="Priest M."/>
            <person name="Roberts A."/>
            <person name="Saif S."/>
            <person name="Shea T."/>
            <person name="Sykes S."/>
            <person name="Wortman J."/>
            <person name="Nusbaum C."/>
            <person name="Birren B."/>
        </authorList>
    </citation>
    <scope>NUCLEOTIDE SEQUENCE [LARGE SCALE GENOMIC DNA]</scope>
    <source>
        <strain evidence="11">APO3</strain>
    </source>
</reference>
<protein>
    <recommendedName>
        <fullName evidence="10">Major facilitator superfamily (MFS) profile domain-containing protein</fullName>
    </recommendedName>
</protein>
<evidence type="ECO:0000256" key="9">
    <source>
        <dbReference type="SAM" id="Phobius"/>
    </source>
</evidence>
<evidence type="ECO:0000256" key="4">
    <source>
        <dbReference type="ARBA" id="ARBA00022597"/>
    </source>
</evidence>
<evidence type="ECO:0000313" key="11">
    <source>
        <dbReference type="EMBL" id="ETV70560.1"/>
    </source>
</evidence>
<evidence type="ECO:0000256" key="8">
    <source>
        <dbReference type="SAM" id="MobiDB-lite"/>
    </source>
</evidence>
<keyword evidence="3" id="KW-0813">Transport</keyword>
<dbReference type="InterPro" id="IPR000849">
    <property type="entry name" value="Sugar_P_transporter"/>
</dbReference>
<evidence type="ECO:0000256" key="6">
    <source>
        <dbReference type="ARBA" id="ARBA00022989"/>
    </source>
</evidence>
<dbReference type="STRING" id="112090.W4FSU5"/>
<feature type="transmembrane region" description="Helical" evidence="9">
    <location>
        <begin position="153"/>
        <end position="179"/>
    </location>
</feature>
<feature type="transmembrane region" description="Helical" evidence="9">
    <location>
        <begin position="305"/>
        <end position="322"/>
    </location>
</feature>
<proteinExistence type="inferred from homology"/>
<evidence type="ECO:0000256" key="5">
    <source>
        <dbReference type="ARBA" id="ARBA00022692"/>
    </source>
</evidence>
<evidence type="ECO:0000256" key="1">
    <source>
        <dbReference type="ARBA" id="ARBA00004141"/>
    </source>
</evidence>
<dbReference type="GO" id="GO:0005789">
    <property type="term" value="C:endoplasmic reticulum membrane"/>
    <property type="evidence" value="ECO:0007669"/>
    <property type="project" value="TreeGrafter"/>
</dbReference>
<dbReference type="PANTHER" id="PTHR43184">
    <property type="entry name" value="MAJOR FACILITATOR SUPERFAMILY TRANSPORTER 16, ISOFORM B"/>
    <property type="match status" value="1"/>
</dbReference>
<accession>W4FSU5</accession>
<dbReference type="EMBL" id="KI913165">
    <property type="protein sequence ID" value="ETV70560.1"/>
    <property type="molecule type" value="Genomic_DNA"/>
</dbReference>
<comment type="similarity">
    <text evidence="2">Belongs to the major facilitator superfamily. Organophosphate:Pi antiporter (OPA) (TC 2.A.1.4) family.</text>
</comment>
<dbReference type="PANTHER" id="PTHR43184:SF12">
    <property type="entry name" value="SUGAR PHOSPHATE EXCHANGER 3"/>
    <property type="match status" value="1"/>
</dbReference>
<dbReference type="PIRSF" id="PIRSF002808">
    <property type="entry name" value="Hexose_phosphate_transp"/>
    <property type="match status" value="1"/>
</dbReference>
<feature type="transmembrane region" description="Helical" evidence="9">
    <location>
        <begin position="390"/>
        <end position="414"/>
    </location>
</feature>
<feature type="domain" description="Major facilitator superfamily (MFS) profile" evidence="10">
    <location>
        <begin position="16"/>
        <end position="460"/>
    </location>
</feature>
<keyword evidence="5 9" id="KW-0812">Transmembrane</keyword>
<keyword evidence="7 9" id="KW-0472">Membrane</keyword>
<dbReference type="InterPro" id="IPR020846">
    <property type="entry name" value="MFS_dom"/>
</dbReference>
<evidence type="ECO:0000256" key="2">
    <source>
        <dbReference type="ARBA" id="ARBA00009598"/>
    </source>
</evidence>
<feature type="compositionally biased region" description="Polar residues" evidence="8">
    <location>
        <begin position="235"/>
        <end position="244"/>
    </location>
</feature>
<feature type="transmembrane region" description="Helical" evidence="9">
    <location>
        <begin position="185"/>
        <end position="209"/>
    </location>
</feature>
<evidence type="ECO:0000259" key="10">
    <source>
        <dbReference type="PROSITE" id="PS50850"/>
    </source>
</evidence>
<feature type="transmembrane region" description="Helical" evidence="9">
    <location>
        <begin position="59"/>
        <end position="79"/>
    </location>
</feature>
<dbReference type="GO" id="GO:0022857">
    <property type="term" value="F:transmembrane transporter activity"/>
    <property type="evidence" value="ECO:0007669"/>
    <property type="project" value="InterPro"/>
</dbReference>
<gene>
    <name evidence="11" type="ORF">H257_13941</name>
</gene>
<keyword evidence="4" id="KW-0762">Sugar transport</keyword>
<dbReference type="Gene3D" id="1.20.1250.20">
    <property type="entry name" value="MFS general substrate transporter like domains"/>
    <property type="match status" value="2"/>
</dbReference>
<feature type="transmembrane region" description="Helical" evidence="9">
    <location>
        <begin position="358"/>
        <end position="378"/>
    </location>
</feature>
<keyword evidence="6 9" id="KW-1133">Transmembrane helix</keyword>
<dbReference type="OrthoDB" id="3639251at2759"/>
<organism evidence="11">
    <name type="scientific">Aphanomyces astaci</name>
    <name type="common">Crayfish plague agent</name>
    <dbReference type="NCBI Taxonomy" id="112090"/>
    <lineage>
        <taxon>Eukaryota</taxon>
        <taxon>Sar</taxon>
        <taxon>Stramenopiles</taxon>
        <taxon>Oomycota</taxon>
        <taxon>Saprolegniomycetes</taxon>
        <taxon>Saprolegniales</taxon>
        <taxon>Verrucalvaceae</taxon>
        <taxon>Aphanomyces</taxon>
    </lineage>
</organism>
<feature type="transmembrane region" description="Helical" evidence="9">
    <location>
        <begin position="434"/>
        <end position="457"/>
    </location>
</feature>
<dbReference type="Pfam" id="PF07690">
    <property type="entry name" value="MFS_1"/>
    <property type="match status" value="1"/>
</dbReference>
<dbReference type="RefSeq" id="XP_009839943.1">
    <property type="nucleotide sequence ID" value="XM_009841641.1"/>
</dbReference>
<dbReference type="InterPro" id="IPR036259">
    <property type="entry name" value="MFS_trans_sf"/>
</dbReference>
<comment type="subcellular location">
    <subcellularLocation>
        <location evidence="1">Membrane</location>
        <topology evidence="1">Multi-pass membrane protein</topology>
    </subcellularLocation>
</comment>
<sequence length="466" mass="49689">MGAPRHEHNGREKVKVFLLTFFSYVMLHVSRKSFSAIKGEMSKELFMESALIPSTEQGKMYGLMDTLFMAFYACGLYVSGIIGDRFDLRKLLSGGMFITAAIMCVFGVSAFLDIRSLGLYAFLWALNGLVQSIGWPVNVAVMGNWFDKQERGAIMGLWSANASFGNIVGTAVVALLYIAVPSKVIAWKSAVLVAGGLVAVQGWLVYAFLKPAPKSANHDAEEALLGSARTDDSHVMTSPASSANPPHRGKQGISFWRAWQIPGVLPYALAYACLKSLNYALFFWLPFYLTISLGMDDAKADMYSMLYDAGQIAGGFLGGYVTDKAGIRSPIVFAMIGAATSLLHLFDGASHAQTTALLLATGFLLGGPANLISTAISADLGSHDSLREDTAALATVTGIIDGTGSVGAAIVQFLVGYLAGCHPVGEGGTMVCTWGPVFVLLQVSGILSCVCLVPLVANELKRTCRR</sequence>
<dbReference type="PROSITE" id="PS50850">
    <property type="entry name" value="MFS"/>
    <property type="match status" value="1"/>
</dbReference>
<feature type="transmembrane region" description="Helical" evidence="9">
    <location>
        <begin position="118"/>
        <end position="141"/>
    </location>
</feature>
<feature type="transmembrane region" description="Helical" evidence="9">
    <location>
        <begin position="264"/>
        <end position="285"/>
    </location>
</feature>
<dbReference type="GeneID" id="20815937"/>
<evidence type="ECO:0000256" key="3">
    <source>
        <dbReference type="ARBA" id="ARBA00022448"/>
    </source>
</evidence>